<dbReference type="PANTHER" id="PTHR43625:SF40">
    <property type="entry name" value="ALDO-KETO REDUCTASE YAKC [NADP(+)]"/>
    <property type="match status" value="1"/>
</dbReference>
<dbReference type="InterPro" id="IPR050791">
    <property type="entry name" value="Aldo-Keto_reductase"/>
</dbReference>
<dbReference type="PANTHER" id="PTHR43625">
    <property type="entry name" value="AFLATOXIN B1 ALDEHYDE REDUCTASE"/>
    <property type="match status" value="1"/>
</dbReference>
<protein>
    <submittedName>
        <fullName evidence="4">Aldo/keto reductase</fullName>
    </submittedName>
</protein>
<feature type="region of interest" description="Disordered" evidence="2">
    <location>
        <begin position="298"/>
        <end position="327"/>
    </location>
</feature>
<dbReference type="SUPFAM" id="SSF51430">
    <property type="entry name" value="NAD(P)-linked oxidoreductase"/>
    <property type="match status" value="1"/>
</dbReference>
<dbReference type="InterPro" id="IPR020471">
    <property type="entry name" value="AKR"/>
</dbReference>
<dbReference type="EMBL" id="BAAABW010000008">
    <property type="protein sequence ID" value="GAA0338774.1"/>
    <property type="molecule type" value="Genomic_DNA"/>
</dbReference>
<reference evidence="4 5" key="1">
    <citation type="journal article" date="2019" name="Int. J. Syst. Evol. Microbiol.">
        <title>The Global Catalogue of Microorganisms (GCM) 10K type strain sequencing project: providing services to taxonomists for standard genome sequencing and annotation.</title>
        <authorList>
            <consortium name="The Broad Institute Genomics Platform"/>
            <consortium name="The Broad Institute Genome Sequencing Center for Infectious Disease"/>
            <person name="Wu L."/>
            <person name="Ma J."/>
        </authorList>
    </citation>
    <scope>NUCLEOTIDE SEQUENCE [LARGE SCALE GENOMIC DNA]</scope>
    <source>
        <strain evidence="4 5">JCM 4565</strain>
    </source>
</reference>
<evidence type="ECO:0000259" key="3">
    <source>
        <dbReference type="Pfam" id="PF00248"/>
    </source>
</evidence>
<evidence type="ECO:0000256" key="1">
    <source>
        <dbReference type="ARBA" id="ARBA00023002"/>
    </source>
</evidence>
<comment type="caution">
    <text evidence="4">The sequence shown here is derived from an EMBL/GenBank/DDBJ whole genome shotgun (WGS) entry which is preliminary data.</text>
</comment>
<evidence type="ECO:0000313" key="4">
    <source>
        <dbReference type="EMBL" id="GAA0338774.1"/>
    </source>
</evidence>
<proteinExistence type="predicted"/>
<dbReference type="Proteomes" id="UP001500063">
    <property type="component" value="Unassembled WGS sequence"/>
</dbReference>
<sequence>MLIMTNAAHTAPHSPVHSFGGDLPVRRIAYGAMRLAETPEEALTDPLRATIWRAPADREGAIALLRQAVELGVELIDTADAYSLGQSEELIAEALHPYAGKVTVATKAGVVRPGPYEWVTHGHPAYLRQQAELSLRRLRVERLDLLQLHRIDPEYPLADQLGALRQLQDEGKVRHIGLSEVTVDELRAAREIVPVVSVQNVYNLAERGHDDVVDYTAEHGIAFMPYFPVAMGAHAGPDGPVAAVARELGATPAQTALAWLLRRSPTMVPIPGTRSIGHLAENMGALDIQLSDEQYDRLDRLSGTTDAGQTSRTPERQTAETRGTPGR</sequence>
<accession>A0ABN0WIB6</accession>
<evidence type="ECO:0000256" key="2">
    <source>
        <dbReference type="SAM" id="MobiDB-lite"/>
    </source>
</evidence>
<organism evidence="4 5">
    <name type="scientific">Streptomyces blastmyceticus</name>
    <dbReference type="NCBI Taxonomy" id="68180"/>
    <lineage>
        <taxon>Bacteria</taxon>
        <taxon>Bacillati</taxon>
        <taxon>Actinomycetota</taxon>
        <taxon>Actinomycetes</taxon>
        <taxon>Kitasatosporales</taxon>
        <taxon>Streptomycetaceae</taxon>
        <taxon>Streptomyces</taxon>
    </lineage>
</organism>
<keyword evidence="1" id="KW-0560">Oxidoreductase</keyword>
<dbReference type="InterPro" id="IPR023210">
    <property type="entry name" value="NADP_OxRdtase_dom"/>
</dbReference>
<dbReference type="Pfam" id="PF00248">
    <property type="entry name" value="Aldo_ket_red"/>
    <property type="match status" value="1"/>
</dbReference>
<feature type="domain" description="NADP-dependent oxidoreductase" evidence="3">
    <location>
        <begin position="39"/>
        <end position="301"/>
    </location>
</feature>
<evidence type="ECO:0000313" key="5">
    <source>
        <dbReference type="Proteomes" id="UP001500063"/>
    </source>
</evidence>
<dbReference type="CDD" id="cd19088">
    <property type="entry name" value="AKR_AKR13B1"/>
    <property type="match status" value="1"/>
</dbReference>
<dbReference type="InterPro" id="IPR036812">
    <property type="entry name" value="NAD(P)_OxRdtase_dom_sf"/>
</dbReference>
<dbReference type="Gene3D" id="3.20.20.100">
    <property type="entry name" value="NADP-dependent oxidoreductase domain"/>
    <property type="match status" value="1"/>
</dbReference>
<name>A0ABN0WIB6_9ACTN</name>
<gene>
    <name evidence="4" type="ORF">GCM10010319_13440</name>
</gene>
<feature type="compositionally biased region" description="Polar residues" evidence="2">
    <location>
        <begin position="302"/>
        <end position="312"/>
    </location>
</feature>
<keyword evidence="5" id="KW-1185">Reference proteome</keyword>
<dbReference type="PRINTS" id="PR00069">
    <property type="entry name" value="ALDKETRDTASE"/>
</dbReference>